<accession>Q8FQ85</accession>
<reference evidence="2 3" key="1">
    <citation type="journal article" date="2003" name="Genome Res.">
        <title>Comparative complete genome sequence analysis of the amino acid replacements responsible for the thermostability of Corynebacterium efficiens.</title>
        <authorList>
            <person name="Nishio Y."/>
            <person name="Nakamura Y."/>
            <person name="Kawarabayasi Y."/>
            <person name="Usuda Y."/>
            <person name="Kimura E."/>
            <person name="Sugimoto S."/>
            <person name="Matsui K."/>
            <person name="Yamagishi A."/>
            <person name="Kikuchi H."/>
            <person name="Ikeo K."/>
            <person name="Gojobori T."/>
        </authorList>
    </citation>
    <scope>NUCLEOTIDE SEQUENCE [LARGE SCALE GENOMIC DNA]</scope>
    <source>
        <strain evidence="3">DSM 44549 / YS-314 / AJ 12310 / JCM 11189 / NBRC 100395</strain>
    </source>
</reference>
<evidence type="ECO:0000259" key="1">
    <source>
        <dbReference type="Pfam" id="PF13546"/>
    </source>
</evidence>
<dbReference type="STRING" id="196164.gene:10741656"/>
<dbReference type="eggNOG" id="COG5659">
    <property type="taxonomic scope" value="Bacteria"/>
</dbReference>
<name>Q8FQ85_COREF</name>
<dbReference type="Proteomes" id="UP000001409">
    <property type="component" value="Chromosome"/>
</dbReference>
<dbReference type="PANTHER" id="PTHR33627:SF1">
    <property type="entry name" value="TRANSPOSASE"/>
    <property type="match status" value="1"/>
</dbReference>
<dbReference type="HOGENOM" id="CLU_1871941_0_0_11"/>
<dbReference type="KEGG" id="cef:CE1248"/>
<keyword evidence="3" id="KW-1185">Reference proteome</keyword>
<evidence type="ECO:0000313" key="3">
    <source>
        <dbReference type="Proteomes" id="UP000001409"/>
    </source>
</evidence>
<proteinExistence type="predicted"/>
<feature type="domain" description="Transposase IS701-like DDE" evidence="1">
    <location>
        <begin position="27"/>
        <end position="113"/>
    </location>
</feature>
<organism evidence="2 3">
    <name type="scientific">Corynebacterium efficiens (strain DSM 44549 / YS-314 / AJ 12310 / JCM 11189 / NBRC 100395)</name>
    <dbReference type="NCBI Taxonomy" id="196164"/>
    <lineage>
        <taxon>Bacteria</taxon>
        <taxon>Bacillati</taxon>
        <taxon>Actinomycetota</taxon>
        <taxon>Actinomycetes</taxon>
        <taxon>Mycobacteriales</taxon>
        <taxon>Corynebacteriaceae</taxon>
        <taxon>Corynebacterium</taxon>
    </lineage>
</organism>
<dbReference type="EMBL" id="BA000035">
    <property type="protein sequence ID" value="BAC18058.1"/>
    <property type="molecule type" value="Genomic_DNA"/>
</dbReference>
<dbReference type="InterPro" id="IPR038721">
    <property type="entry name" value="IS701-like_DDE_dom"/>
</dbReference>
<dbReference type="PANTHER" id="PTHR33627">
    <property type="entry name" value="TRANSPOSASE"/>
    <property type="match status" value="1"/>
</dbReference>
<dbReference type="Pfam" id="PF13546">
    <property type="entry name" value="DDE_5"/>
    <property type="match status" value="1"/>
</dbReference>
<dbReference type="InterPro" id="IPR039365">
    <property type="entry name" value="IS701-like"/>
</dbReference>
<evidence type="ECO:0000313" key="2">
    <source>
        <dbReference type="EMBL" id="BAC18058.1"/>
    </source>
</evidence>
<protein>
    <recommendedName>
        <fullName evidence="1">Transposase IS701-like DDE domain-containing protein</fullName>
    </recommendedName>
</protein>
<dbReference type="AlphaFoldDB" id="Q8FQ85"/>
<sequence length="136" mass="15495">MRGVMFDHEHKTTTHTPGDLQDFVAEIFASLVRKDQRATSSYYLQELMLEGRRKSMQPMGERLGIDHQRLQQFVSTSPWPVEPVRKSLANRVISLVQPDAWVVDDTGFVKDGSPLTRSRPAILKAHWAKSAMFRSG</sequence>